<proteinExistence type="predicted"/>
<keyword evidence="1" id="KW-1133">Transmembrane helix</keyword>
<keyword evidence="1" id="KW-0812">Transmembrane</keyword>
<name>A0A316BAC6_9BACT</name>
<evidence type="ECO:0000313" key="2">
    <source>
        <dbReference type="EMBL" id="PWJ59497.1"/>
    </source>
</evidence>
<organism evidence="2 3">
    <name type="scientific">Dyadobacter jejuensis</name>
    <dbReference type="NCBI Taxonomy" id="1082580"/>
    <lineage>
        <taxon>Bacteria</taxon>
        <taxon>Pseudomonadati</taxon>
        <taxon>Bacteroidota</taxon>
        <taxon>Cytophagia</taxon>
        <taxon>Cytophagales</taxon>
        <taxon>Spirosomataceae</taxon>
        <taxon>Dyadobacter</taxon>
    </lineage>
</organism>
<keyword evidence="3" id="KW-1185">Reference proteome</keyword>
<evidence type="ECO:0000313" key="3">
    <source>
        <dbReference type="Proteomes" id="UP000245880"/>
    </source>
</evidence>
<sequence>MVGEMKHLIFLPAFGIVFMTYNVDNILIF</sequence>
<dbReference type="AlphaFoldDB" id="A0A316BAC6"/>
<dbReference type="EMBL" id="QGDT01000002">
    <property type="protein sequence ID" value="PWJ59497.1"/>
    <property type="molecule type" value="Genomic_DNA"/>
</dbReference>
<protein>
    <submittedName>
        <fullName evidence="2">Uncharacterized protein</fullName>
    </submittedName>
</protein>
<evidence type="ECO:0000256" key="1">
    <source>
        <dbReference type="SAM" id="Phobius"/>
    </source>
</evidence>
<keyword evidence="1" id="KW-0472">Membrane</keyword>
<reference evidence="2 3" key="1">
    <citation type="submission" date="2018-03" db="EMBL/GenBank/DDBJ databases">
        <title>Genomic Encyclopedia of Archaeal and Bacterial Type Strains, Phase II (KMG-II): from individual species to whole genera.</title>
        <authorList>
            <person name="Goeker M."/>
        </authorList>
    </citation>
    <scope>NUCLEOTIDE SEQUENCE [LARGE SCALE GENOMIC DNA]</scope>
    <source>
        <strain evidence="2 3">DSM 100346</strain>
    </source>
</reference>
<accession>A0A316BAC6</accession>
<gene>
    <name evidence="2" type="ORF">CLV98_102331</name>
</gene>
<comment type="caution">
    <text evidence="2">The sequence shown here is derived from an EMBL/GenBank/DDBJ whole genome shotgun (WGS) entry which is preliminary data.</text>
</comment>
<dbReference type="Proteomes" id="UP000245880">
    <property type="component" value="Unassembled WGS sequence"/>
</dbReference>
<feature type="transmembrane region" description="Helical" evidence="1">
    <location>
        <begin position="7"/>
        <end position="28"/>
    </location>
</feature>